<dbReference type="SUPFAM" id="SSF53335">
    <property type="entry name" value="S-adenosyl-L-methionine-dependent methyltransferases"/>
    <property type="match status" value="1"/>
</dbReference>
<keyword evidence="4" id="KW-1185">Reference proteome</keyword>
<keyword evidence="2" id="KW-0460">Magnesium</keyword>
<evidence type="ECO:0000256" key="2">
    <source>
        <dbReference type="ARBA" id="ARBA00022842"/>
    </source>
</evidence>
<accession>A0ABP0TXH0</accession>
<dbReference type="EMBL" id="OZ019907">
    <property type="protein sequence ID" value="CAK9207107.1"/>
    <property type="molecule type" value="Genomic_DNA"/>
</dbReference>
<sequence length="382" mass="43056">MQSGTGEFSYTLNSRMQALALQRLHPMLQDVVNHFKLPQDGIIRVADLGCSIGANTLNVAKVISSSLFTNGASEIQYFFSDLPTNDFNTLFQQLPSLDQVLGGNQISNFELQQPNLDLGKNTKEMEGETSRRLYYAAAVPGSFWERLFPSSSLHIIFSSNALHWITNFPKVIQDKTSGAYNKGQTFINEKNPKAFEACGEDFQTNLQKFFVHRATELVSGGILILIFAGRWTNLPTTKINDGSPHPSMDNFTDIAEASWEDLISEGLITRELKDSINVPIYLASMEEVRMALDETNVFVIQKFEMRKQIMSEVQGSLSENSKLFDDIVSNSWKAMYGEVIKVHIGEELANTYFQHLNKNLAKSGSKDWFNFMSEFLVVLVRK</sequence>
<dbReference type="InterPro" id="IPR005299">
    <property type="entry name" value="MeTrfase_7"/>
</dbReference>
<evidence type="ECO:0000313" key="4">
    <source>
        <dbReference type="Proteomes" id="UP001497512"/>
    </source>
</evidence>
<gene>
    <name evidence="3" type="ORF">CSSPTR1EN2_LOCUS8683</name>
</gene>
<dbReference type="Pfam" id="PF03492">
    <property type="entry name" value="Methyltransf_7"/>
    <property type="match status" value="1"/>
</dbReference>
<dbReference type="Gene3D" id="1.10.1200.270">
    <property type="entry name" value="Methyltransferase, alpha-helical capping domain"/>
    <property type="match status" value="1"/>
</dbReference>
<dbReference type="Proteomes" id="UP001497512">
    <property type="component" value="Chromosome 15"/>
</dbReference>
<reference evidence="3" key="1">
    <citation type="submission" date="2024-02" db="EMBL/GenBank/DDBJ databases">
        <authorList>
            <consortium name="ELIXIR-Norway"/>
            <consortium name="Elixir Norway"/>
        </authorList>
    </citation>
    <scope>NUCLEOTIDE SEQUENCE</scope>
</reference>
<evidence type="ECO:0000256" key="1">
    <source>
        <dbReference type="ARBA" id="ARBA00022723"/>
    </source>
</evidence>
<dbReference type="Gene3D" id="3.40.50.150">
    <property type="entry name" value="Vaccinia Virus protein VP39"/>
    <property type="match status" value="1"/>
</dbReference>
<dbReference type="PANTHER" id="PTHR31009">
    <property type="entry name" value="S-ADENOSYL-L-METHIONINE:CARBOXYL METHYLTRANSFERASE FAMILY PROTEIN"/>
    <property type="match status" value="1"/>
</dbReference>
<dbReference type="InterPro" id="IPR029063">
    <property type="entry name" value="SAM-dependent_MTases_sf"/>
</dbReference>
<proteinExistence type="predicted"/>
<dbReference type="InterPro" id="IPR042086">
    <property type="entry name" value="MeTrfase_capping"/>
</dbReference>
<name>A0ABP0TXH0_9BRYO</name>
<protein>
    <submittedName>
        <fullName evidence="3">Uncharacterized protein</fullName>
    </submittedName>
</protein>
<evidence type="ECO:0000313" key="3">
    <source>
        <dbReference type="EMBL" id="CAK9207107.1"/>
    </source>
</evidence>
<organism evidence="3 4">
    <name type="scientific">Sphagnum troendelagicum</name>
    <dbReference type="NCBI Taxonomy" id="128251"/>
    <lineage>
        <taxon>Eukaryota</taxon>
        <taxon>Viridiplantae</taxon>
        <taxon>Streptophyta</taxon>
        <taxon>Embryophyta</taxon>
        <taxon>Bryophyta</taxon>
        <taxon>Sphagnophytina</taxon>
        <taxon>Sphagnopsida</taxon>
        <taxon>Sphagnales</taxon>
        <taxon>Sphagnaceae</taxon>
        <taxon>Sphagnum</taxon>
    </lineage>
</organism>
<keyword evidence="1" id="KW-0479">Metal-binding</keyword>